<dbReference type="PANTHER" id="PTHR44051">
    <property type="entry name" value="GLUTATHIONE S-TRANSFERASE-RELATED"/>
    <property type="match status" value="1"/>
</dbReference>
<evidence type="ECO:0000256" key="3">
    <source>
        <dbReference type="ARBA" id="ARBA00047960"/>
    </source>
</evidence>
<dbReference type="InterPro" id="IPR036282">
    <property type="entry name" value="Glutathione-S-Trfase_C_sf"/>
</dbReference>
<gene>
    <name evidence="5" type="ORF">LCGC14_0185320</name>
</gene>
<dbReference type="PROSITE" id="PS50404">
    <property type="entry name" value="GST_NTER"/>
    <property type="match status" value="1"/>
</dbReference>
<keyword evidence="2" id="KW-0808">Transferase</keyword>
<organism evidence="5">
    <name type="scientific">marine sediment metagenome</name>
    <dbReference type="NCBI Taxonomy" id="412755"/>
    <lineage>
        <taxon>unclassified sequences</taxon>
        <taxon>metagenomes</taxon>
        <taxon>ecological metagenomes</taxon>
    </lineage>
</organism>
<evidence type="ECO:0000256" key="2">
    <source>
        <dbReference type="ARBA" id="ARBA00022679"/>
    </source>
</evidence>
<dbReference type="CDD" id="cd03046">
    <property type="entry name" value="GST_N_GTT1_like"/>
    <property type="match status" value="1"/>
</dbReference>
<reference evidence="5" key="1">
    <citation type="journal article" date="2015" name="Nature">
        <title>Complex archaea that bridge the gap between prokaryotes and eukaryotes.</title>
        <authorList>
            <person name="Spang A."/>
            <person name="Saw J.H."/>
            <person name="Jorgensen S.L."/>
            <person name="Zaremba-Niedzwiedzka K."/>
            <person name="Martijn J."/>
            <person name="Lind A.E."/>
            <person name="van Eijk R."/>
            <person name="Schleper C."/>
            <person name="Guy L."/>
            <person name="Ettema T.J."/>
        </authorList>
    </citation>
    <scope>NUCLEOTIDE SEQUENCE</scope>
</reference>
<dbReference type="EMBL" id="LAZR01000076">
    <property type="protein sequence ID" value="KKN94716.1"/>
    <property type="molecule type" value="Genomic_DNA"/>
</dbReference>
<evidence type="ECO:0000259" key="4">
    <source>
        <dbReference type="PROSITE" id="PS50404"/>
    </source>
</evidence>
<dbReference type="InterPro" id="IPR004045">
    <property type="entry name" value="Glutathione_S-Trfase_N"/>
</dbReference>
<accession>A0A0F9X6X8</accession>
<dbReference type="AlphaFoldDB" id="A0A0F9X6X8"/>
<dbReference type="PANTHER" id="PTHR44051:SF9">
    <property type="entry name" value="GLUTATHIONE S-TRANSFERASE 1"/>
    <property type="match status" value="1"/>
</dbReference>
<evidence type="ECO:0000256" key="1">
    <source>
        <dbReference type="ARBA" id="ARBA00012452"/>
    </source>
</evidence>
<proteinExistence type="predicted"/>
<dbReference type="InterPro" id="IPR036249">
    <property type="entry name" value="Thioredoxin-like_sf"/>
</dbReference>
<dbReference type="InterPro" id="IPR040079">
    <property type="entry name" value="Glutathione_S-Trfase"/>
</dbReference>
<comment type="catalytic activity">
    <reaction evidence="3">
        <text>RX + glutathione = an S-substituted glutathione + a halide anion + H(+)</text>
        <dbReference type="Rhea" id="RHEA:16437"/>
        <dbReference type="ChEBI" id="CHEBI:15378"/>
        <dbReference type="ChEBI" id="CHEBI:16042"/>
        <dbReference type="ChEBI" id="CHEBI:17792"/>
        <dbReference type="ChEBI" id="CHEBI:57925"/>
        <dbReference type="ChEBI" id="CHEBI:90779"/>
        <dbReference type="EC" id="2.5.1.18"/>
    </reaction>
</comment>
<evidence type="ECO:0000313" key="5">
    <source>
        <dbReference type="EMBL" id="KKN94716.1"/>
    </source>
</evidence>
<dbReference type="SFLD" id="SFLDS00019">
    <property type="entry name" value="Glutathione_Transferase_(cytos"/>
    <property type="match status" value="1"/>
</dbReference>
<dbReference type="EC" id="2.5.1.18" evidence="1"/>
<dbReference type="SFLD" id="SFLDG00358">
    <property type="entry name" value="Main_(cytGST)"/>
    <property type="match status" value="1"/>
</dbReference>
<dbReference type="Pfam" id="PF02798">
    <property type="entry name" value="GST_N"/>
    <property type="match status" value="1"/>
</dbReference>
<dbReference type="CDD" id="cd03189">
    <property type="entry name" value="GST_C_GTT1_like"/>
    <property type="match status" value="1"/>
</dbReference>
<comment type="caution">
    <text evidence="5">The sequence shown here is derived from an EMBL/GenBank/DDBJ whole genome shotgun (WGS) entry which is preliminary data.</text>
</comment>
<name>A0A0F9X6X8_9ZZZZ</name>
<dbReference type="Gene3D" id="3.40.30.10">
    <property type="entry name" value="Glutaredoxin"/>
    <property type="match status" value="1"/>
</dbReference>
<protein>
    <recommendedName>
        <fullName evidence="1">glutathione transferase</fullName>
        <ecNumber evidence="1">2.5.1.18</ecNumber>
    </recommendedName>
</protein>
<dbReference type="Gene3D" id="1.20.1050.10">
    <property type="match status" value="1"/>
</dbReference>
<feature type="domain" description="GST N-terminal" evidence="4">
    <location>
        <begin position="1"/>
        <end position="81"/>
    </location>
</feature>
<dbReference type="GO" id="GO:0005737">
    <property type="term" value="C:cytoplasm"/>
    <property type="evidence" value="ECO:0007669"/>
    <property type="project" value="UniProtKB-ARBA"/>
</dbReference>
<dbReference type="GO" id="GO:0004364">
    <property type="term" value="F:glutathione transferase activity"/>
    <property type="evidence" value="ECO:0007669"/>
    <property type="project" value="UniProtKB-EC"/>
</dbReference>
<dbReference type="FunFam" id="3.40.30.10:FF:000156">
    <property type="entry name" value="Glutathione S-transferase 1"/>
    <property type="match status" value="1"/>
</dbReference>
<dbReference type="SUPFAM" id="SSF47616">
    <property type="entry name" value="GST C-terminal domain-like"/>
    <property type="match status" value="1"/>
</dbReference>
<dbReference type="SFLD" id="SFLDG01150">
    <property type="entry name" value="Main.1:_Beta-like"/>
    <property type="match status" value="1"/>
</dbReference>
<sequence>MIHVHHLEKSRSHRILWLLEALELDYELVVYQRDNKTQQAPSSLKKIHPLGKSPVVTDGDLTIAESGAIIDYLVQRYGQGRFQPSPEETAAWVDYRYWLHYAEGSLMPLLVMQLVFAQIPKKSPWLIKPLAKGISDKVSKQFLTPQINQHLTFINEHLLANGNFAGPWPSGADIQMSFPLQAVAAVRSLEPYPAIAAFVSRIEQDAAWQRVVDRAGPLTMPGQ</sequence>
<dbReference type="GO" id="GO:0004601">
    <property type="term" value="F:peroxidase activity"/>
    <property type="evidence" value="ECO:0007669"/>
    <property type="project" value="UniProtKB-ARBA"/>
</dbReference>
<dbReference type="SUPFAM" id="SSF52833">
    <property type="entry name" value="Thioredoxin-like"/>
    <property type="match status" value="1"/>
</dbReference>